<dbReference type="AlphaFoldDB" id="A6GAK3"/>
<sequence length="41" mass="4310">MAPKKFYAFLVIAAIAISVGGMACGDTIEQLDKVDETYGAT</sequence>
<evidence type="ECO:0000313" key="2">
    <source>
        <dbReference type="EMBL" id="EDM77065.1"/>
    </source>
</evidence>
<keyword evidence="1" id="KW-0732">Signal</keyword>
<organism evidence="2 3">
    <name type="scientific">Plesiocystis pacifica SIR-1</name>
    <dbReference type="NCBI Taxonomy" id="391625"/>
    <lineage>
        <taxon>Bacteria</taxon>
        <taxon>Pseudomonadati</taxon>
        <taxon>Myxococcota</taxon>
        <taxon>Polyangia</taxon>
        <taxon>Nannocystales</taxon>
        <taxon>Nannocystaceae</taxon>
        <taxon>Plesiocystis</taxon>
    </lineage>
</organism>
<proteinExistence type="predicted"/>
<protein>
    <submittedName>
        <fullName evidence="2">Uncharacterized protein</fullName>
    </submittedName>
</protein>
<evidence type="ECO:0000313" key="3">
    <source>
        <dbReference type="Proteomes" id="UP000005801"/>
    </source>
</evidence>
<gene>
    <name evidence="2" type="ORF">PPSIR1_19519</name>
</gene>
<evidence type="ECO:0000256" key="1">
    <source>
        <dbReference type="SAM" id="SignalP"/>
    </source>
</evidence>
<feature type="signal peptide" evidence="1">
    <location>
        <begin position="1"/>
        <end position="23"/>
    </location>
</feature>
<dbReference type="Proteomes" id="UP000005801">
    <property type="component" value="Unassembled WGS sequence"/>
</dbReference>
<dbReference type="STRING" id="391625.PPSIR1_19519"/>
<dbReference type="EMBL" id="ABCS01000052">
    <property type="protein sequence ID" value="EDM77065.1"/>
    <property type="molecule type" value="Genomic_DNA"/>
</dbReference>
<dbReference type="RefSeq" id="WP_006973745.1">
    <property type="nucleotide sequence ID" value="NZ_ABCS01000052.1"/>
</dbReference>
<dbReference type="PROSITE" id="PS51257">
    <property type="entry name" value="PROKAR_LIPOPROTEIN"/>
    <property type="match status" value="1"/>
</dbReference>
<keyword evidence="3" id="KW-1185">Reference proteome</keyword>
<accession>A6GAK3</accession>
<feature type="chain" id="PRO_5002697592" evidence="1">
    <location>
        <begin position="24"/>
        <end position="41"/>
    </location>
</feature>
<comment type="caution">
    <text evidence="2">The sequence shown here is derived from an EMBL/GenBank/DDBJ whole genome shotgun (WGS) entry which is preliminary data.</text>
</comment>
<name>A6GAK3_9BACT</name>
<reference evidence="2 3" key="1">
    <citation type="submission" date="2007-06" db="EMBL/GenBank/DDBJ databases">
        <authorList>
            <person name="Shimkets L."/>
            <person name="Ferriera S."/>
            <person name="Johnson J."/>
            <person name="Kravitz S."/>
            <person name="Beeson K."/>
            <person name="Sutton G."/>
            <person name="Rogers Y.-H."/>
            <person name="Friedman R."/>
            <person name="Frazier M."/>
            <person name="Venter J.C."/>
        </authorList>
    </citation>
    <scope>NUCLEOTIDE SEQUENCE [LARGE SCALE GENOMIC DNA]</scope>
    <source>
        <strain evidence="2 3">SIR-1</strain>
    </source>
</reference>